<evidence type="ECO:0000256" key="1">
    <source>
        <dbReference type="SAM" id="MobiDB-lite"/>
    </source>
</evidence>
<dbReference type="RefSeq" id="WP_267569868.1">
    <property type="nucleotide sequence ID" value="NZ_JAPNTZ010000024.1"/>
</dbReference>
<accession>A0ABT4BFG4</accession>
<evidence type="ECO:0000313" key="3">
    <source>
        <dbReference type="Proteomes" id="UP001151002"/>
    </source>
</evidence>
<reference evidence="2" key="1">
    <citation type="submission" date="2022-11" db="EMBL/GenBank/DDBJ databases">
        <authorList>
            <person name="Somphong A."/>
            <person name="Phongsopitanun W."/>
        </authorList>
    </citation>
    <scope>NUCLEOTIDE SEQUENCE</scope>
    <source>
        <strain evidence="2">Pm04-4</strain>
    </source>
</reference>
<dbReference type="Pfam" id="PF13730">
    <property type="entry name" value="HTH_36"/>
    <property type="match status" value="1"/>
</dbReference>
<sequence length="196" mass="20569">MTQPTGSTPTHPLAAIRELVRDTQDLSANERLVLIVIASHSNSEGDAWPSAQKIADTVGCSLRTVQRAVSRLLEIGRLAVRRVAGIASNVYRVLTSAPPATTSPEIPATTNGAAVTTAKVSPEVVKGSEDVKGWRRFLPSGTKAKTTGAPKSGYPYPEKRGAALPPEKGSQRCSRHVGQLAHNCAPCRSEALGGVA</sequence>
<dbReference type="EMBL" id="JAPNTZ010000024">
    <property type="protein sequence ID" value="MCY1145264.1"/>
    <property type="molecule type" value="Genomic_DNA"/>
</dbReference>
<dbReference type="Proteomes" id="UP001151002">
    <property type="component" value="Unassembled WGS sequence"/>
</dbReference>
<proteinExistence type="predicted"/>
<dbReference type="SUPFAM" id="SSF46785">
    <property type="entry name" value="Winged helix' DNA-binding domain"/>
    <property type="match status" value="1"/>
</dbReference>
<feature type="region of interest" description="Disordered" evidence="1">
    <location>
        <begin position="138"/>
        <end position="174"/>
    </location>
</feature>
<dbReference type="Gene3D" id="1.10.10.10">
    <property type="entry name" value="Winged helix-like DNA-binding domain superfamily/Winged helix DNA-binding domain"/>
    <property type="match status" value="1"/>
</dbReference>
<keyword evidence="3" id="KW-1185">Reference proteome</keyword>
<comment type="caution">
    <text evidence="2">The sequence shown here is derived from an EMBL/GenBank/DDBJ whole genome shotgun (WGS) entry which is preliminary data.</text>
</comment>
<dbReference type="InterPro" id="IPR036388">
    <property type="entry name" value="WH-like_DNA-bd_sf"/>
</dbReference>
<name>A0ABT4BFG4_9ACTN</name>
<evidence type="ECO:0000313" key="2">
    <source>
        <dbReference type="EMBL" id="MCY1145264.1"/>
    </source>
</evidence>
<organism evidence="2 3">
    <name type="scientific">Paractinoplanes pyxinae</name>
    <dbReference type="NCBI Taxonomy" id="2997416"/>
    <lineage>
        <taxon>Bacteria</taxon>
        <taxon>Bacillati</taxon>
        <taxon>Actinomycetota</taxon>
        <taxon>Actinomycetes</taxon>
        <taxon>Micromonosporales</taxon>
        <taxon>Micromonosporaceae</taxon>
        <taxon>Paractinoplanes</taxon>
    </lineage>
</organism>
<gene>
    <name evidence="2" type="ORF">OWR29_45305</name>
</gene>
<dbReference type="InterPro" id="IPR036390">
    <property type="entry name" value="WH_DNA-bd_sf"/>
</dbReference>
<protein>
    <submittedName>
        <fullName evidence="2">Helix-turn-helix domain-containing protein</fullName>
    </submittedName>
</protein>